<dbReference type="Proteomes" id="UP000257109">
    <property type="component" value="Unassembled WGS sequence"/>
</dbReference>
<dbReference type="OrthoDB" id="1752268at2759"/>
<keyword evidence="3" id="KW-1185">Reference proteome</keyword>
<accession>A0A371EN90</accession>
<dbReference type="AlphaFoldDB" id="A0A371EN90"/>
<sequence length="133" mass="14505">MATWDALLGERRAKSEPLKITTRGLGVEPLVETAIASKTSQEIVGGVNQDPRARSPHRGTIATIVRGGSMAKMLAASQKRPTKRQDPPITFTDEDYEGTIPHSDDPMVISVVMVDYKVEWLLVDQGSSANVLF</sequence>
<gene>
    <name evidence="2" type="ORF">CR513_53586</name>
</gene>
<proteinExistence type="predicted"/>
<evidence type="ECO:0000313" key="3">
    <source>
        <dbReference type="Proteomes" id="UP000257109"/>
    </source>
</evidence>
<feature type="non-terminal residue" evidence="2">
    <location>
        <position position="1"/>
    </location>
</feature>
<comment type="caution">
    <text evidence="2">The sequence shown here is derived from an EMBL/GenBank/DDBJ whole genome shotgun (WGS) entry which is preliminary data.</text>
</comment>
<evidence type="ECO:0000256" key="1">
    <source>
        <dbReference type="SAM" id="MobiDB-lite"/>
    </source>
</evidence>
<reference evidence="2" key="1">
    <citation type="submission" date="2018-05" db="EMBL/GenBank/DDBJ databases">
        <title>Draft genome of Mucuna pruriens seed.</title>
        <authorList>
            <person name="Nnadi N.E."/>
            <person name="Vos R."/>
            <person name="Hasami M.H."/>
            <person name="Devisetty U.K."/>
            <person name="Aguiy J.C."/>
        </authorList>
    </citation>
    <scope>NUCLEOTIDE SEQUENCE [LARGE SCALE GENOMIC DNA]</scope>
    <source>
        <strain evidence="2">JCA_2017</strain>
    </source>
</reference>
<dbReference type="EMBL" id="QJKJ01012947">
    <property type="protein sequence ID" value="RDX67531.1"/>
    <property type="molecule type" value="Genomic_DNA"/>
</dbReference>
<organism evidence="2 3">
    <name type="scientific">Mucuna pruriens</name>
    <name type="common">Velvet bean</name>
    <name type="synonym">Dolichos pruriens</name>
    <dbReference type="NCBI Taxonomy" id="157652"/>
    <lineage>
        <taxon>Eukaryota</taxon>
        <taxon>Viridiplantae</taxon>
        <taxon>Streptophyta</taxon>
        <taxon>Embryophyta</taxon>
        <taxon>Tracheophyta</taxon>
        <taxon>Spermatophyta</taxon>
        <taxon>Magnoliopsida</taxon>
        <taxon>eudicotyledons</taxon>
        <taxon>Gunneridae</taxon>
        <taxon>Pentapetalae</taxon>
        <taxon>rosids</taxon>
        <taxon>fabids</taxon>
        <taxon>Fabales</taxon>
        <taxon>Fabaceae</taxon>
        <taxon>Papilionoideae</taxon>
        <taxon>50 kb inversion clade</taxon>
        <taxon>NPAAA clade</taxon>
        <taxon>indigoferoid/millettioid clade</taxon>
        <taxon>Phaseoleae</taxon>
        <taxon>Mucuna</taxon>
    </lineage>
</organism>
<feature type="region of interest" description="Disordered" evidence="1">
    <location>
        <begin position="76"/>
        <end position="102"/>
    </location>
</feature>
<name>A0A371EN90_MUCPR</name>
<protein>
    <submittedName>
        <fullName evidence="2">Uncharacterized protein</fullName>
    </submittedName>
</protein>
<evidence type="ECO:0000313" key="2">
    <source>
        <dbReference type="EMBL" id="RDX67531.1"/>
    </source>
</evidence>